<evidence type="ECO:0000256" key="3">
    <source>
        <dbReference type="PROSITE-ProRule" id="PRU00087"/>
    </source>
</evidence>
<dbReference type="InterPro" id="IPR017868">
    <property type="entry name" value="Filamin/ABP280_repeat-like"/>
</dbReference>
<dbReference type="InterPro" id="IPR044801">
    <property type="entry name" value="Filamin"/>
</dbReference>
<dbReference type="OrthoDB" id="6480301at2759"/>
<gene>
    <name evidence="4" type="ORF">B4U80_08647</name>
</gene>
<dbReference type="VEuPathDB" id="VectorBase:LDEU003391"/>
<dbReference type="SMART" id="SM00557">
    <property type="entry name" value="IG_FLMN"/>
    <property type="match status" value="2"/>
</dbReference>
<dbReference type="PANTHER" id="PTHR38537">
    <property type="entry name" value="JITTERBUG, ISOFORM N"/>
    <property type="match status" value="1"/>
</dbReference>
<dbReference type="InterPro" id="IPR014756">
    <property type="entry name" value="Ig_E-set"/>
</dbReference>
<reference evidence="4 5" key="1">
    <citation type="journal article" date="2018" name="Gigascience">
        <title>Genomes of trombidid mites reveal novel predicted allergens and laterally-transferred genes associated with secondary metabolism.</title>
        <authorList>
            <person name="Dong X."/>
            <person name="Chaisiri K."/>
            <person name="Xia D."/>
            <person name="Armstrong S.D."/>
            <person name="Fang Y."/>
            <person name="Donnelly M.J."/>
            <person name="Kadowaki T."/>
            <person name="McGarry J.W."/>
            <person name="Darby A.C."/>
            <person name="Makepeace B.L."/>
        </authorList>
    </citation>
    <scope>NUCLEOTIDE SEQUENCE [LARGE SCALE GENOMIC DNA]</scope>
    <source>
        <strain evidence="4">UoL-UT</strain>
    </source>
</reference>
<dbReference type="SUPFAM" id="SSF81296">
    <property type="entry name" value="E set domains"/>
    <property type="match status" value="2"/>
</dbReference>
<dbReference type="AlphaFoldDB" id="A0A443SM82"/>
<protein>
    <submittedName>
        <fullName evidence="4">Cheerio / Filamin-A/C-like protein</fullName>
    </submittedName>
</protein>
<comment type="similarity">
    <text evidence="1">Belongs to the filamin family.</text>
</comment>
<dbReference type="GO" id="GO:0051015">
    <property type="term" value="F:actin filament binding"/>
    <property type="evidence" value="ECO:0007669"/>
    <property type="project" value="InterPro"/>
</dbReference>
<organism evidence="4 5">
    <name type="scientific">Leptotrombidium deliense</name>
    <dbReference type="NCBI Taxonomy" id="299467"/>
    <lineage>
        <taxon>Eukaryota</taxon>
        <taxon>Metazoa</taxon>
        <taxon>Ecdysozoa</taxon>
        <taxon>Arthropoda</taxon>
        <taxon>Chelicerata</taxon>
        <taxon>Arachnida</taxon>
        <taxon>Acari</taxon>
        <taxon>Acariformes</taxon>
        <taxon>Trombidiformes</taxon>
        <taxon>Prostigmata</taxon>
        <taxon>Anystina</taxon>
        <taxon>Parasitengona</taxon>
        <taxon>Trombiculoidea</taxon>
        <taxon>Trombiculidae</taxon>
        <taxon>Leptotrombidium</taxon>
    </lineage>
</organism>
<dbReference type="EMBL" id="NCKV01001276">
    <property type="protein sequence ID" value="RWS28648.1"/>
    <property type="molecule type" value="Genomic_DNA"/>
</dbReference>
<evidence type="ECO:0000256" key="2">
    <source>
        <dbReference type="ARBA" id="ARBA00022737"/>
    </source>
</evidence>
<comment type="caution">
    <text evidence="4">The sequence shown here is derived from an EMBL/GenBank/DDBJ whole genome shotgun (WGS) entry which is preliminary data.</text>
</comment>
<evidence type="ECO:0000313" key="4">
    <source>
        <dbReference type="EMBL" id="RWS28648.1"/>
    </source>
</evidence>
<keyword evidence="5" id="KW-1185">Reference proteome</keyword>
<dbReference type="GO" id="GO:0030036">
    <property type="term" value="P:actin cytoskeleton organization"/>
    <property type="evidence" value="ECO:0007669"/>
    <property type="project" value="InterPro"/>
</dbReference>
<evidence type="ECO:0000256" key="1">
    <source>
        <dbReference type="ARBA" id="ARBA00009238"/>
    </source>
</evidence>
<dbReference type="PANTHER" id="PTHR38537:SF8">
    <property type="entry name" value="FILAMIN-A"/>
    <property type="match status" value="1"/>
</dbReference>
<dbReference type="STRING" id="299467.A0A443SM82"/>
<keyword evidence="2" id="KW-0677">Repeat</keyword>
<accession>A0A443SM82</accession>
<feature type="repeat" description="Filamin" evidence="3">
    <location>
        <begin position="101"/>
        <end position="196"/>
    </location>
</feature>
<dbReference type="Pfam" id="PF00630">
    <property type="entry name" value="Filamin"/>
    <property type="match status" value="2"/>
</dbReference>
<proteinExistence type="inferred from homology"/>
<dbReference type="Proteomes" id="UP000288716">
    <property type="component" value="Unassembled WGS sequence"/>
</dbReference>
<feature type="repeat" description="Filamin" evidence="3">
    <location>
        <begin position="3"/>
        <end position="95"/>
    </location>
</feature>
<evidence type="ECO:0000313" key="5">
    <source>
        <dbReference type="Proteomes" id="UP000288716"/>
    </source>
</evidence>
<dbReference type="InterPro" id="IPR001298">
    <property type="entry name" value="Filamin/ABP280_rpt"/>
</dbReference>
<dbReference type="Gene3D" id="2.60.40.10">
    <property type="entry name" value="Immunoglobulins"/>
    <property type="match status" value="2"/>
</dbReference>
<dbReference type="PROSITE" id="PS50194">
    <property type="entry name" value="FILAMIN_REPEAT"/>
    <property type="match status" value="2"/>
</dbReference>
<name>A0A443SM82_9ACAR</name>
<sequence length="197" mass="21307">MSKKELDPKRVTATGNGVDQGITGQECTFYVIGVANEADKVHPSIDGPSQPSMSKGVDENGNVVVKYTPTLPGEYTVKVEINGKHIKGSPFKVEIIGDSDPKLKRIKKIQVAGRGVIIGKSYMNNDFWIDGREAELAAGLSVNIKNPERASSQLKINDMGDGTFKCVYKPTAAGQYVINVKVEGIHVPGSPFYVRIT</sequence>
<dbReference type="InterPro" id="IPR013783">
    <property type="entry name" value="Ig-like_fold"/>
</dbReference>